<evidence type="ECO:0000313" key="1">
    <source>
        <dbReference type="EMBL" id="AFN74557.1"/>
    </source>
</evidence>
<dbReference type="EMBL" id="CP003557">
    <property type="protein sequence ID" value="AFN74557.1"/>
    <property type="molecule type" value="Genomic_DNA"/>
</dbReference>
<keyword evidence="2" id="KW-1185">Reference proteome</keyword>
<proteinExistence type="predicted"/>
<dbReference type="KEGG" id="mro:MROS_1320"/>
<organism evidence="1 2">
    <name type="scientific">Melioribacter roseus (strain DSM 23840 / JCM 17771 / VKM B-2668 / P3M-2)</name>
    <dbReference type="NCBI Taxonomy" id="1191523"/>
    <lineage>
        <taxon>Bacteria</taxon>
        <taxon>Pseudomonadati</taxon>
        <taxon>Ignavibacteriota</taxon>
        <taxon>Ignavibacteria</taxon>
        <taxon>Ignavibacteriales</taxon>
        <taxon>Melioribacteraceae</taxon>
        <taxon>Melioribacter</taxon>
    </lineage>
</organism>
<dbReference type="HOGENOM" id="CLU_1738342_0_0_10"/>
<name>I6YVH6_MELRP</name>
<dbReference type="Proteomes" id="UP000009011">
    <property type="component" value="Chromosome"/>
</dbReference>
<accession>I6YVH6</accession>
<dbReference type="RefSeq" id="WP_014855992.1">
    <property type="nucleotide sequence ID" value="NC_018178.1"/>
</dbReference>
<protein>
    <submittedName>
        <fullName evidence="1">Uncharacterized protein</fullName>
    </submittedName>
</protein>
<evidence type="ECO:0000313" key="2">
    <source>
        <dbReference type="Proteomes" id="UP000009011"/>
    </source>
</evidence>
<dbReference type="AlphaFoldDB" id="I6YVH6"/>
<gene>
    <name evidence="1" type="ordered locus">MROS_1320</name>
</gene>
<reference evidence="1 2" key="1">
    <citation type="journal article" date="2013" name="PLoS ONE">
        <title>Genomic analysis of Melioribacter roseus, facultatively anaerobic organotrophic bacterium representing a novel deep lineage within Bacteriodetes/Chlorobi group.</title>
        <authorList>
            <person name="Kadnikov V.V."/>
            <person name="Mardanov A.V."/>
            <person name="Podosokorskaya O.A."/>
            <person name="Gavrilov S.N."/>
            <person name="Kublanov I.V."/>
            <person name="Beletsky A.V."/>
            <person name="Bonch-Osmolovskaya E.A."/>
            <person name="Ravin N.V."/>
        </authorList>
    </citation>
    <scope>NUCLEOTIDE SEQUENCE [LARGE SCALE GENOMIC DNA]</scope>
    <source>
        <strain evidence="2">JCM 17771 / P3M-2</strain>
    </source>
</reference>
<sequence length="150" mass="17123">MRKSIGFLLIFLLPLGANFYSQDLSLCEFIGKSSGEVIKKFGKPKFHDKSNPAMECIFYQNNKARMAFISDKDGVFQIQVDFMYNNKAQADKALGEFLDMCATKSLEVDTLSAADYKITGKGIRMELSMFNNTYTKKYEIKFKAEKTAWN</sequence>